<proteinExistence type="predicted"/>
<organism evidence="3 4">
    <name type="scientific">Gossypium klotzschianum</name>
    <dbReference type="NCBI Taxonomy" id="34286"/>
    <lineage>
        <taxon>Eukaryota</taxon>
        <taxon>Viridiplantae</taxon>
        <taxon>Streptophyta</taxon>
        <taxon>Embryophyta</taxon>
        <taxon>Tracheophyta</taxon>
        <taxon>Spermatophyta</taxon>
        <taxon>Magnoliopsida</taxon>
        <taxon>eudicotyledons</taxon>
        <taxon>Gunneridae</taxon>
        <taxon>Pentapetalae</taxon>
        <taxon>rosids</taxon>
        <taxon>malvids</taxon>
        <taxon>Malvales</taxon>
        <taxon>Malvaceae</taxon>
        <taxon>Malvoideae</taxon>
        <taxon>Gossypium</taxon>
    </lineage>
</organism>
<dbReference type="OrthoDB" id="1248375at2759"/>
<dbReference type="Pfam" id="PF01535">
    <property type="entry name" value="PPR"/>
    <property type="match status" value="2"/>
</dbReference>
<evidence type="ECO:0008006" key="5">
    <source>
        <dbReference type="Google" id="ProtNLM"/>
    </source>
</evidence>
<dbReference type="Gene3D" id="1.25.40.10">
    <property type="entry name" value="Tetratricopeptide repeat domain"/>
    <property type="match status" value="1"/>
</dbReference>
<keyword evidence="1" id="KW-0677">Repeat</keyword>
<dbReference type="PROSITE" id="PS51375">
    <property type="entry name" value="PPR"/>
    <property type="match status" value="1"/>
</dbReference>
<dbReference type="NCBIfam" id="TIGR00756">
    <property type="entry name" value="PPR"/>
    <property type="match status" value="2"/>
</dbReference>
<reference evidence="3 4" key="1">
    <citation type="journal article" date="2019" name="Genome Biol. Evol.">
        <title>Insights into the evolution of the New World diploid cottons (Gossypium, subgenus Houzingenia) based on genome sequencing.</title>
        <authorList>
            <person name="Grover C.E."/>
            <person name="Arick M.A. 2nd"/>
            <person name="Thrash A."/>
            <person name="Conover J.L."/>
            <person name="Sanders W.S."/>
            <person name="Peterson D.G."/>
            <person name="Frelichowski J.E."/>
            <person name="Scheffler J.A."/>
            <person name="Scheffler B.E."/>
            <person name="Wendel J.F."/>
        </authorList>
    </citation>
    <scope>NUCLEOTIDE SEQUENCE [LARGE SCALE GENOMIC DNA]</scope>
    <source>
        <strain evidence="3">57</strain>
        <tissue evidence="3">Leaf</tissue>
    </source>
</reference>
<name>A0A7J8VWP8_9ROSI</name>
<dbReference type="PANTHER" id="PTHR47926:SF452">
    <property type="entry name" value="PENTATRICOPEPTIDE REPEAT-CONTAINING PROTEIN"/>
    <property type="match status" value="1"/>
</dbReference>
<keyword evidence="4" id="KW-1185">Reference proteome</keyword>
<accession>A0A7J8VWP8</accession>
<dbReference type="GO" id="GO:0003723">
    <property type="term" value="F:RNA binding"/>
    <property type="evidence" value="ECO:0007669"/>
    <property type="project" value="InterPro"/>
</dbReference>
<comment type="caution">
    <text evidence="3">The sequence shown here is derived from an EMBL/GenBank/DDBJ whole genome shotgun (WGS) entry which is preliminary data.</text>
</comment>
<dbReference type="InterPro" id="IPR011990">
    <property type="entry name" value="TPR-like_helical_dom_sf"/>
</dbReference>
<protein>
    <recommendedName>
        <fullName evidence="5">Pentatricopeptide repeat-containing protein</fullName>
    </recommendedName>
</protein>
<evidence type="ECO:0000313" key="3">
    <source>
        <dbReference type="EMBL" id="MBA0667247.1"/>
    </source>
</evidence>
<dbReference type="GO" id="GO:0009451">
    <property type="term" value="P:RNA modification"/>
    <property type="evidence" value="ECO:0007669"/>
    <property type="project" value="InterPro"/>
</dbReference>
<feature type="repeat" description="PPR" evidence="2">
    <location>
        <begin position="105"/>
        <end position="139"/>
    </location>
</feature>
<gene>
    <name evidence="3" type="ORF">Goklo_000359</name>
</gene>
<dbReference type="EMBL" id="JABFAB010000013">
    <property type="protein sequence ID" value="MBA0667247.1"/>
    <property type="molecule type" value="Genomic_DNA"/>
</dbReference>
<dbReference type="AlphaFoldDB" id="A0A7J8VWP8"/>
<dbReference type="Proteomes" id="UP000593573">
    <property type="component" value="Unassembled WGS sequence"/>
</dbReference>
<evidence type="ECO:0000313" key="4">
    <source>
        <dbReference type="Proteomes" id="UP000593573"/>
    </source>
</evidence>
<evidence type="ECO:0000256" key="2">
    <source>
        <dbReference type="PROSITE-ProRule" id="PRU00708"/>
    </source>
</evidence>
<dbReference type="InterPro" id="IPR002885">
    <property type="entry name" value="PPR_rpt"/>
</dbReference>
<dbReference type="InterPro" id="IPR046960">
    <property type="entry name" value="PPR_At4g14850-like_plant"/>
</dbReference>
<evidence type="ECO:0000256" key="1">
    <source>
        <dbReference type="ARBA" id="ARBA00022737"/>
    </source>
</evidence>
<sequence length="164" mass="18606">MSFGFVVADATLDYVINVCNKLANLREGRLVHRILIKYEFEFDQLIDGTLIEFYSKCEAIADAKRVYDGVTNSCLNALNSLNISLISMGRIDNAKLIFNTLIEANSASYNLKLKGYVAYGRFEDSKRLFEEMSQRTIISTNIMISIYSRSGEIDKALKLFEETV</sequence>
<dbReference type="PANTHER" id="PTHR47926">
    <property type="entry name" value="PENTATRICOPEPTIDE REPEAT-CONTAINING PROTEIN"/>
    <property type="match status" value="1"/>
</dbReference>